<evidence type="ECO:0000313" key="2">
    <source>
        <dbReference type="Proteomes" id="UP000001343"/>
    </source>
</evidence>
<organism evidence="1 2">
    <name type="scientific">Leptospira mayottensis 200901122</name>
    <dbReference type="NCBI Taxonomy" id="1193010"/>
    <lineage>
        <taxon>Bacteria</taxon>
        <taxon>Pseudomonadati</taxon>
        <taxon>Spirochaetota</taxon>
        <taxon>Spirochaetia</taxon>
        <taxon>Leptospirales</taxon>
        <taxon>Leptospiraceae</taxon>
        <taxon>Leptospira</taxon>
    </lineage>
</organism>
<dbReference type="EMBL" id="AKWM02000003">
    <property type="protein sequence ID" value="EKS02007.1"/>
    <property type="molecule type" value="Genomic_DNA"/>
</dbReference>
<name>A0AA87MT14_9LEPT</name>
<reference evidence="1 2" key="1">
    <citation type="journal article" date="2014" name="Int. J. Syst. Evol. Microbiol.">
        <title>Leptospira mayottensis sp. nov., a pathogenic species of the genus Leptospira isolated from humans.</title>
        <authorList>
            <person name="Bourhy P."/>
            <person name="Collet L."/>
            <person name="Brisse S."/>
            <person name="Picardeau M."/>
        </authorList>
    </citation>
    <scope>NUCLEOTIDE SEQUENCE [LARGE SCALE GENOMIC DNA]</scope>
    <source>
        <strain evidence="1 2">200901122</strain>
    </source>
</reference>
<proteinExistence type="predicted"/>
<accession>A0AA87MT14</accession>
<dbReference type="Proteomes" id="UP000001343">
    <property type="component" value="Unassembled WGS sequence"/>
</dbReference>
<sequence length="41" mass="4850">MPNIALTTQTHEKNIVMSLFQKLEYYIFCKKLNNSRFGTIL</sequence>
<gene>
    <name evidence="1" type="ORF">LEP1GSC125_2977</name>
</gene>
<protein>
    <submittedName>
        <fullName evidence="1">Uncharacterized protein</fullName>
    </submittedName>
</protein>
<evidence type="ECO:0000313" key="1">
    <source>
        <dbReference type="EMBL" id="EKS02007.1"/>
    </source>
</evidence>
<dbReference type="AlphaFoldDB" id="A0AA87MT14"/>
<comment type="caution">
    <text evidence="1">The sequence shown here is derived from an EMBL/GenBank/DDBJ whole genome shotgun (WGS) entry which is preliminary data.</text>
</comment>